<keyword evidence="13" id="KW-1185">Reference proteome</keyword>
<dbReference type="FunFam" id="1.20.140.10:FF:000004">
    <property type="entry name" value="Acyl-CoA dehydrogenase FadE25"/>
    <property type="match status" value="1"/>
</dbReference>
<dbReference type="InterPro" id="IPR046373">
    <property type="entry name" value="Acyl-CoA_Oxase/DH_mid-dom_sf"/>
</dbReference>
<name>A0A0K1PC24_9BACT</name>
<dbReference type="KEGG" id="vin:AKJ08_1348"/>
<dbReference type="AlphaFoldDB" id="A0A0K1PC24"/>
<dbReference type="FunFam" id="2.40.110.10:FF:000001">
    <property type="entry name" value="Acyl-CoA dehydrogenase, mitochondrial"/>
    <property type="match status" value="1"/>
</dbReference>
<dbReference type="GO" id="GO:0050660">
    <property type="term" value="F:flavin adenine dinucleotide binding"/>
    <property type="evidence" value="ECO:0007669"/>
    <property type="project" value="InterPro"/>
</dbReference>
<protein>
    <recommendedName>
        <fullName evidence="7">Cyclohex-1-ene-1-carbonyl-CoA dehydrogenase</fullName>
        <ecNumber evidence="6">1.3.8.10</ecNumber>
    </recommendedName>
</protein>
<dbReference type="InterPro" id="IPR037069">
    <property type="entry name" value="AcylCoA_DH/ox_N_sf"/>
</dbReference>
<dbReference type="InterPro" id="IPR009075">
    <property type="entry name" value="AcylCo_DH/oxidase_C"/>
</dbReference>
<evidence type="ECO:0000256" key="6">
    <source>
        <dbReference type="ARBA" id="ARBA00066362"/>
    </source>
</evidence>
<keyword evidence="4 8" id="KW-0274">FAD</keyword>
<evidence type="ECO:0000256" key="5">
    <source>
        <dbReference type="ARBA" id="ARBA00023002"/>
    </source>
</evidence>
<keyword evidence="3 8" id="KW-0285">Flavoprotein</keyword>
<dbReference type="SUPFAM" id="SSF56645">
    <property type="entry name" value="Acyl-CoA dehydrogenase NM domain-like"/>
    <property type="match status" value="1"/>
</dbReference>
<dbReference type="GO" id="GO:0003995">
    <property type="term" value="F:acyl-CoA dehydrogenase activity"/>
    <property type="evidence" value="ECO:0007669"/>
    <property type="project" value="InterPro"/>
</dbReference>
<comment type="cofactor">
    <cofactor evidence="1 8">
        <name>FAD</name>
        <dbReference type="ChEBI" id="CHEBI:57692"/>
    </cofactor>
</comment>
<dbReference type="Gene3D" id="2.40.110.10">
    <property type="entry name" value="Butyryl-CoA Dehydrogenase, subunit A, domain 2"/>
    <property type="match status" value="1"/>
</dbReference>
<evidence type="ECO:0000313" key="13">
    <source>
        <dbReference type="Proteomes" id="UP000055590"/>
    </source>
</evidence>
<proteinExistence type="inferred from homology"/>
<dbReference type="FunFam" id="1.10.540.10:FF:000002">
    <property type="entry name" value="Acyl-CoA dehydrogenase FadE19"/>
    <property type="match status" value="1"/>
</dbReference>
<dbReference type="STRING" id="1391653.AKJ08_1348"/>
<dbReference type="Pfam" id="PF00441">
    <property type="entry name" value="Acyl-CoA_dh_1"/>
    <property type="match status" value="1"/>
</dbReference>
<evidence type="ECO:0000256" key="8">
    <source>
        <dbReference type="RuleBase" id="RU362125"/>
    </source>
</evidence>
<accession>A0A0K1PC24</accession>
<dbReference type="Pfam" id="PF02770">
    <property type="entry name" value="Acyl-CoA_dh_M"/>
    <property type="match status" value="1"/>
</dbReference>
<dbReference type="EC" id="1.3.8.10" evidence="6"/>
<evidence type="ECO:0000259" key="10">
    <source>
        <dbReference type="Pfam" id="PF02770"/>
    </source>
</evidence>
<keyword evidence="5 8" id="KW-0560">Oxidoreductase</keyword>
<dbReference type="RefSeq" id="WP_050725343.1">
    <property type="nucleotide sequence ID" value="NZ_CP012332.1"/>
</dbReference>
<gene>
    <name evidence="12" type="ORF">AKJ08_1348</name>
</gene>
<organism evidence="12 13">
    <name type="scientific">Vulgatibacter incomptus</name>
    <dbReference type="NCBI Taxonomy" id="1391653"/>
    <lineage>
        <taxon>Bacteria</taxon>
        <taxon>Pseudomonadati</taxon>
        <taxon>Myxococcota</taxon>
        <taxon>Myxococcia</taxon>
        <taxon>Myxococcales</taxon>
        <taxon>Cystobacterineae</taxon>
        <taxon>Vulgatibacteraceae</taxon>
        <taxon>Vulgatibacter</taxon>
    </lineage>
</organism>
<evidence type="ECO:0000256" key="2">
    <source>
        <dbReference type="ARBA" id="ARBA00009347"/>
    </source>
</evidence>
<dbReference type="PANTHER" id="PTHR43884">
    <property type="entry name" value="ACYL-COA DEHYDROGENASE"/>
    <property type="match status" value="1"/>
</dbReference>
<evidence type="ECO:0000256" key="7">
    <source>
        <dbReference type="ARBA" id="ARBA00072305"/>
    </source>
</evidence>
<feature type="domain" description="Acyl-CoA dehydrogenase/oxidase C-terminal" evidence="9">
    <location>
        <begin position="230"/>
        <end position="377"/>
    </location>
</feature>
<dbReference type="Proteomes" id="UP000055590">
    <property type="component" value="Chromosome"/>
</dbReference>
<evidence type="ECO:0000256" key="4">
    <source>
        <dbReference type="ARBA" id="ARBA00022827"/>
    </source>
</evidence>
<dbReference type="InterPro" id="IPR013786">
    <property type="entry name" value="AcylCoA_DH/ox_N"/>
</dbReference>
<dbReference type="PROSITE" id="PS00072">
    <property type="entry name" value="ACYL_COA_DH_1"/>
    <property type="match status" value="1"/>
</dbReference>
<dbReference type="SUPFAM" id="SSF47203">
    <property type="entry name" value="Acyl-CoA dehydrogenase C-terminal domain-like"/>
    <property type="match status" value="1"/>
</dbReference>
<dbReference type="InterPro" id="IPR036250">
    <property type="entry name" value="AcylCo_DH-like_C"/>
</dbReference>
<feature type="domain" description="Acyl-CoA oxidase/dehydrogenase middle" evidence="10">
    <location>
        <begin position="123"/>
        <end position="217"/>
    </location>
</feature>
<sequence length="379" mass="41116">MDFQLPEELVALRKTVRDFCETEVKPFAREWDEKESFPAATVRKIGELGLLGMGVPEEYGGVGLSSLGIATVIEEIARYDGSLGLTVASHNGLCTNHIKWFASEELKAKWLPKLATGEAMGAWGLSEPASGSDAAGLLTTAVRKGDHWVLNGSKMWITQGTVGGVYVVLASTDKAKKQKGITAFVVEPGTPGFKTVPVKHKLGMRSSDTAELVFENCEVPDSNRIGQVDSGFIDTCKILDRGRITIGALAVGLGRGAIEEARAYALERQAFGHPIADFQAIRFMLADMQTEMDAARLLVQRAATLADEGKPFTREASMAKLFASEAASRACNKALQIHGGYGYTKEFPVERYLRDAKLCEIGEGTSEIQRIVISRELLK</sequence>
<comment type="similarity">
    <text evidence="2 8">Belongs to the acyl-CoA dehydrogenase family.</text>
</comment>
<feature type="domain" description="Acyl-CoA dehydrogenase/oxidase N-terminal" evidence="11">
    <location>
        <begin position="7"/>
        <end position="118"/>
    </location>
</feature>
<dbReference type="InterPro" id="IPR006089">
    <property type="entry name" value="Acyl-CoA_DH_CS"/>
</dbReference>
<dbReference type="PROSITE" id="PS00073">
    <property type="entry name" value="ACYL_COA_DH_2"/>
    <property type="match status" value="1"/>
</dbReference>
<evidence type="ECO:0000256" key="1">
    <source>
        <dbReference type="ARBA" id="ARBA00001974"/>
    </source>
</evidence>
<evidence type="ECO:0000256" key="3">
    <source>
        <dbReference type="ARBA" id="ARBA00022630"/>
    </source>
</evidence>
<dbReference type="PATRIC" id="fig|1391653.3.peg.1417"/>
<evidence type="ECO:0000259" key="9">
    <source>
        <dbReference type="Pfam" id="PF00441"/>
    </source>
</evidence>
<dbReference type="Gene3D" id="1.10.540.10">
    <property type="entry name" value="Acyl-CoA dehydrogenase/oxidase, N-terminal domain"/>
    <property type="match status" value="1"/>
</dbReference>
<dbReference type="OrthoDB" id="9765339at2"/>
<evidence type="ECO:0000259" key="11">
    <source>
        <dbReference type="Pfam" id="PF02771"/>
    </source>
</evidence>
<dbReference type="InterPro" id="IPR009100">
    <property type="entry name" value="AcylCoA_DH/oxidase_NM_dom_sf"/>
</dbReference>
<dbReference type="PANTHER" id="PTHR43884:SF12">
    <property type="entry name" value="ISOVALERYL-COA DEHYDROGENASE, MITOCHONDRIAL-RELATED"/>
    <property type="match status" value="1"/>
</dbReference>
<dbReference type="EMBL" id="CP012332">
    <property type="protein sequence ID" value="AKU90961.1"/>
    <property type="molecule type" value="Genomic_DNA"/>
</dbReference>
<dbReference type="InterPro" id="IPR006091">
    <property type="entry name" value="Acyl-CoA_Oxase/DH_mid-dom"/>
</dbReference>
<dbReference type="Pfam" id="PF02771">
    <property type="entry name" value="Acyl-CoA_dh_N"/>
    <property type="match status" value="1"/>
</dbReference>
<dbReference type="PIRSF" id="PIRSF016578">
    <property type="entry name" value="HsaA"/>
    <property type="match status" value="1"/>
</dbReference>
<reference evidence="12 13" key="1">
    <citation type="submission" date="2015-08" db="EMBL/GenBank/DDBJ databases">
        <authorList>
            <person name="Babu N.S."/>
            <person name="Beckwith C.J."/>
            <person name="Beseler K.G."/>
            <person name="Brison A."/>
            <person name="Carone J.V."/>
            <person name="Caskin T.P."/>
            <person name="Diamond M."/>
            <person name="Durham M.E."/>
            <person name="Foxe J.M."/>
            <person name="Go M."/>
            <person name="Henderson B.A."/>
            <person name="Jones I.B."/>
            <person name="McGettigan J.A."/>
            <person name="Micheletti S.J."/>
            <person name="Nasrallah M.E."/>
            <person name="Ortiz D."/>
            <person name="Piller C.R."/>
            <person name="Privatt S.R."/>
            <person name="Schneider S.L."/>
            <person name="Sharp S."/>
            <person name="Smith T.C."/>
            <person name="Stanton J.D."/>
            <person name="Ullery H.E."/>
            <person name="Wilson R.J."/>
            <person name="Serrano M.G."/>
            <person name="Buck G."/>
            <person name="Lee V."/>
            <person name="Wang Y."/>
            <person name="Carvalho R."/>
            <person name="Voegtly L."/>
            <person name="Shi R."/>
            <person name="Duckworth R."/>
            <person name="Johnson A."/>
            <person name="Loviza R."/>
            <person name="Walstead R."/>
            <person name="Shah Z."/>
            <person name="Kiflezghi M."/>
            <person name="Wade K."/>
            <person name="Ball S.L."/>
            <person name="Bradley K.W."/>
            <person name="Asai D.J."/>
            <person name="Bowman C.A."/>
            <person name="Russell D.A."/>
            <person name="Pope W.H."/>
            <person name="Jacobs-Sera D."/>
            <person name="Hendrix R.W."/>
            <person name="Hatfull G.F."/>
        </authorList>
    </citation>
    <scope>NUCLEOTIDE SEQUENCE [LARGE SCALE GENOMIC DNA]</scope>
    <source>
        <strain evidence="12 13">DSM 27710</strain>
    </source>
</reference>
<evidence type="ECO:0000313" key="12">
    <source>
        <dbReference type="EMBL" id="AKU90961.1"/>
    </source>
</evidence>
<dbReference type="Gene3D" id="1.20.140.10">
    <property type="entry name" value="Butyryl-CoA Dehydrogenase, subunit A, domain 3"/>
    <property type="match status" value="1"/>
</dbReference>